<keyword evidence="3" id="KW-1185">Reference proteome</keyword>
<comment type="caution">
    <text evidence="2">The sequence shown here is derived from an EMBL/GenBank/DDBJ whole genome shotgun (WGS) entry which is preliminary data.</text>
</comment>
<dbReference type="EMBL" id="BMAV01009084">
    <property type="protein sequence ID" value="GFY53094.1"/>
    <property type="molecule type" value="Genomic_DNA"/>
</dbReference>
<evidence type="ECO:0000256" key="1">
    <source>
        <dbReference type="SAM" id="MobiDB-lite"/>
    </source>
</evidence>
<reference evidence="2" key="1">
    <citation type="submission" date="2020-08" db="EMBL/GenBank/DDBJ databases">
        <title>Multicomponent nature underlies the extraordinary mechanical properties of spider dragline silk.</title>
        <authorList>
            <person name="Kono N."/>
            <person name="Nakamura H."/>
            <person name="Mori M."/>
            <person name="Yoshida Y."/>
            <person name="Ohtoshi R."/>
            <person name="Malay A.D."/>
            <person name="Moran D.A.P."/>
            <person name="Tomita M."/>
            <person name="Numata K."/>
            <person name="Arakawa K."/>
        </authorList>
    </citation>
    <scope>NUCLEOTIDE SEQUENCE</scope>
</reference>
<gene>
    <name evidence="2" type="ORF">TNIN_62601</name>
</gene>
<sequence length="159" mass="17992">MQGSEREDSVDIFIVRQCIQTANDCPLGMHSKYNDLLSENFESRSERLILSESLLFNPELEVSVLQGNLLDANVRRNSKKNFDSQSESPLFNPELEVPVLQSNHFDANVGRNSENKSEGLILSEIPLFKPESEIPVPQCHHLDENADYSENSENKSKSI</sequence>
<organism evidence="2 3">
    <name type="scientific">Trichonephila inaurata madagascariensis</name>
    <dbReference type="NCBI Taxonomy" id="2747483"/>
    <lineage>
        <taxon>Eukaryota</taxon>
        <taxon>Metazoa</taxon>
        <taxon>Ecdysozoa</taxon>
        <taxon>Arthropoda</taxon>
        <taxon>Chelicerata</taxon>
        <taxon>Arachnida</taxon>
        <taxon>Araneae</taxon>
        <taxon>Araneomorphae</taxon>
        <taxon>Entelegynae</taxon>
        <taxon>Araneoidea</taxon>
        <taxon>Nephilidae</taxon>
        <taxon>Trichonephila</taxon>
        <taxon>Trichonephila inaurata</taxon>
    </lineage>
</organism>
<proteinExistence type="predicted"/>
<evidence type="ECO:0000313" key="2">
    <source>
        <dbReference type="EMBL" id="GFY53094.1"/>
    </source>
</evidence>
<accession>A0A8X6XH45</accession>
<evidence type="ECO:0000313" key="3">
    <source>
        <dbReference type="Proteomes" id="UP000886998"/>
    </source>
</evidence>
<feature type="region of interest" description="Disordered" evidence="1">
    <location>
        <begin position="140"/>
        <end position="159"/>
    </location>
</feature>
<dbReference type="Proteomes" id="UP000886998">
    <property type="component" value="Unassembled WGS sequence"/>
</dbReference>
<protein>
    <submittedName>
        <fullName evidence="2">Uncharacterized protein</fullName>
    </submittedName>
</protein>
<name>A0A8X6XH45_9ARAC</name>
<dbReference type="AlphaFoldDB" id="A0A8X6XH45"/>